<dbReference type="SMART" id="SM00320">
    <property type="entry name" value="WD40"/>
    <property type="match status" value="1"/>
</dbReference>
<comment type="caution">
    <text evidence="4">The sequence shown here is derived from an EMBL/GenBank/DDBJ whole genome shotgun (WGS) entry which is preliminary data.</text>
</comment>
<evidence type="ECO:0000313" key="4">
    <source>
        <dbReference type="EMBL" id="KAK8528231.1"/>
    </source>
</evidence>
<dbReference type="SUPFAM" id="SSF50978">
    <property type="entry name" value="WD40 repeat-like"/>
    <property type="match status" value="1"/>
</dbReference>
<gene>
    <name evidence="4" type="ORF">V6N12_074765</name>
</gene>
<proteinExistence type="predicted"/>
<dbReference type="InterPro" id="IPR045151">
    <property type="entry name" value="DCAF8"/>
</dbReference>
<evidence type="ECO:0000256" key="1">
    <source>
        <dbReference type="ARBA" id="ARBA00022574"/>
    </source>
</evidence>
<dbReference type="PROSITE" id="PS50082">
    <property type="entry name" value="WD_REPEATS_2"/>
    <property type="match status" value="1"/>
</dbReference>
<evidence type="ECO:0000256" key="3">
    <source>
        <dbReference type="PROSITE-ProRule" id="PRU00221"/>
    </source>
</evidence>
<dbReference type="EMBL" id="JBBPBM010000037">
    <property type="protein sequence ID" value="KAK8528231.1"/>
    <property type="molecule type" value="Genomic_DNA"/>
</dbReference>
<sequence>MLSGEYVASGSDDGRWFIWEKRTGRLIKMLLGDGAVVNCIQCHPFDCFVATSGIDSTIKLWSPTAAVPSMVAGGSAGPETSNVLEAMESNQRKLCRNREAILPFELLERLRMHEFTEGSLHPFECAQS</sequence>
<feature type="repeat" description="WD" evidence="3">
    <location>
        <begin position="30"/>
        <end position="62"/>
    </location>
</feature>
<protein>
    <submittedName>
        <fullName evidence="4">Uncharacterized protein</fullName>
    </submittedName>
</protein>
<accession>A0ABR2D2C4</accession>
<keyword evidence="5" id="KW-1185">Reference proteome</keyword>
<evidence type="ECO:0000313" key="5">
    <source>
        <dbReference type="Proteomes" id="UP001472677"/>
    </source>
</evidence>
<dbReference type="PANTHER" id="PTHR15574">
    <property type="entry name" value="WD REPEAT DOMAIN-CONTAINING FAMILY"/>
    <property type="match status" value="1"/>
</dbReference>
<evidence type="ECO:0000256" key="2">
    <source>
        <dbReference type="ARBA" id="ARBA00022737"/>
    </source>
</evidence>
<dbReference type="Proteomes" id="UP001472677">
    <property type="component" value="Unassembled WGS sequence"/>
</dbReference>
<dbReference type="PANTHER" id="PTHR15574:SF40">
    <property type="entry name" value="WD AND TETRATRICOPEPTIDE REPEATS PROTEIN 1"/>
    <property type="match status" value="1"/>
</dbReference>
<dbReference type="Gene3D" id="2.130.10.10">
    <property type="entry name" value="YVTN repeat-like/Quinoprotein amine dehydrogenase"/>
    <property type="match status" value="1"/>
</dbReference>
<dbReference type="Pfam" id="PF00400">
    <property type="entry name" value="WD40"/>
    <property type="match status" value="2"/>
</dbReference>
<name>A0ABR2D2C4_9ROSI</name>
<keyword evidence="2" id="KW-0677">Repeat</keyword>
<reference evidence="4 5" key="1">
    <citation type="journal article" date="2024" name="G3 (Bethesda)">
        <title>Genome assembly of Hibiscus sabdariffa L. provides insights into metabolisms of medicinal natural products.</title>
        <authorList>
            <person name="Kim T."/>
        </authorList>
    </citation>
    <scope>NUCLEOTIDE SEQUENCE [LARGE SCALE GENOMIC DNA]</scope>
    <source>
        <strain evidence="4">TK-2024</strain>
        <tissue evidence="4">Old leaves</tissue>
    </source>
</reference>
<dbReference type="InterPro" id="IPR015943">
    <property type="entry name" value="WD40/YVTN_repeat-like_dom_sf"/>
</dbReference>
<keyword evidence="1 3" id="KW-0853">WD repeat</keyword>
<organism evidence="4 5">
    <name type="scientific">Hibiscus sabdariffa</name>
    <name type="common">roselle</name>
    <dbReference type="NCBI Taxonomy" id="183260"/>
    <lineage>
        <taxon>Eukaryota</taxon>
        <taxon>Viridiplantae</taxon>
        <taxon>Streptophyta</taxon>
        <taxon>Embryophyta</taxon>
        <taxon>Tracheophyta</taxon>
        <taxon>Spermatophyta</taxon>
        <taxon>Magnoliopsida</taxon>
        <taxon>eudicotyledons</taxon>
        <taxon>Gunneridae</taxon>
        <taxon>Pentapetalae</taxon>
        <taxon>rosids</taxon>
        <taxon>malvids</taxon>
        <taxon>Malvales</taxon>
        <taxon>Malvaceae</taxon>
        <taxon>Malvoideae</taxon>
        <taxon>Hibiscus</taxon>
    </lineage>
</organism>
<dbReference type="InterPro" id="IPR036322">
    <property type="entry name" value="WD40_repeat_dom_sf"/>
</dbReference>
<dbReference type="InterPro" id="IPR001680">
    <property type="entry name" value="WD40_rpt"/>
</dbReference>